<organism evidence="1">
    <name type="scientific">marine sediment metagenome</name>
    <dbReference type="NCBI Taxonomy" id="412755"/>
    <lineage>
        <taxon>unclassified sequences</taxon>
        <taxon>metagenomes</taxon>
        <taxon>ecological metagenomes</taxon>
    </lineage>
</organism>
<sequence>MSNLEKIKQIAEQMPDSPEREQALQAYENLKIFEVIADCFEKIISEG</sequence>
<reference evidence="1" key="1">
    <citation type="journal article" date="2015" name="Nature">
        <title>Complex archaea that bridge the gap between prokaryotes and eukaryotes.</title>
        <authorList>
            <person name="Spang A."/>
            <person name="Saw J.H."/>
            <person name="Jorgensen S.L."/>
            <person name="Zaremba-Niedzwiedzka K."/>
            <person name="Martijn J."/>
            <person name="Lind A.E."/>
            <person name="van Eijk R."/>
            <person name="Schleper C."/>
            <person name="Guy L."/>
            <person name="Ettema T.J."/>
        </authorList>
    </citation>
    <scope>NUCLEOTIDE SEQUENCE</scope>
</reference>
<proteinExistence type="predicted"/>
<name>A0A0F8WZU4_9ZZZZ</name>
<accession>A0A0F8WZU4</accession>
<dbReference type="AlphaFoldDB" id="A0A0F8WZU4"/>
<evidence type="ECO:0000313" key="1">
    <source>
        <dbReference type="EMBL" id="KKK54045.1"/>
    </source>
</evidence>
<gene>
    <name evidence="1" type="ORF">LCGC14_3088680</name>
</gene>
<protein>
    <submittedName>
        <fullName evidence="1">Uncharacterized protein</fullName>
    </submittedName>
</protein>
<dbReference type="EMBL" id="LAZR01066200">
    <property type="protein sequence ID" value="KKK54045.1"/>
    <property type="molecule type" value="Genomic_DNA"/>
</dbReference>
<comment type="caution">
    <text evidence="1">The sequence shown here is derived from an EMBL/GenBank/DDBJ whole genome shotgun (WGS) entry which is preliminary data.</text>
</comment>